<evidence type="ECO:0000313" key="4">
    <source>
        <dbReference type="EMBL" id="TFY74590.1"/>
    </source>
</evidence>
<keyword evidence="5" id="KW-1185">Reference proteome</keyword>
<dbReference type="PANTHER" id="PTHR48034">
    <property type="entry name" value="TRANSFORMER-2 SEX-DETERMINING PROTEIN-RELATED"/>
    <property type="match status" value="1"/>
</dbReference>
<accession>A0A4Y9ZK75</accession>
<feature type="domain" description="RRM" evidence="3">
    <location>
        <begin position="1"/>
        <end position="47"/>
    </location>
</feature>
<dbReference type="STRING" id="135208.A0A4Y9ZK75"/>
<reference evidence="4 5" key="1">
    <citation type="submission" date="2019-02" db="EMBL/GenBank/DDBJ databases">
        <title>Genome sequencing of the rare red list fungi Hericium alpestre (H. flagellum).</title>
        <authorList>
            <person name="Buettner E."/>
            <person name="Kellner H."/>
        </authorList>
    </citation>
    <scope>NUCLEOTIDE SEQUENCE [LARGE SCALE GENOMIC DNA]</scope>
    <source>
        <strain evidence="4 5">DSM 108284</strain>
    </source>
</reference>
<sequence length="131" mass="15679">MYDPHTRESRGFGFVTMETGEEADAAITALNATELMGKAMNVEKARRGRARTPTPGRYYGPPKRHERERFYDPRPYDSRYARDYDNDDRRGGGRSSRYDDAPPRRDYDRGHRDYDRGYDRSYDRRYDDRRY</sequence>
<evidence type="ECO:0000313" key="5">
    <source>
        <dbReference type="Proteomes" id="UP000298061"/>
    </source>
</evidence>
<dbReference type="InterPro" id="IPR050441">
    <property type="entry name" value="RBM"/>
</dbReference>
<name>A0A4Y9ZK75_9AGAM</name>
<dbReference type="EMBL" id="SFCI01001995">
    <property type="protein sequence ID" value="TFY74590.1"/>
    <property type="molecule type" value="Genomic_DNA"/>
</dbReference>
<keyword evidence="1" id="KW-0694">RNA-binding</keyword>
<evidence type="ECO:0000259" key="3">
    <source>
        <dbReference type="PROSITE" id="PS50102"/>
    </source>
</evidence>
<dbReference type="Pfam" id="PF00076">
    <property type="entry name" value="RRM_1"/>
    <property type="match status" value="1"/>
</dbReference>
<dbReference type="PROSITE" id="PS50102">
    <property type="entry name" value="RRM"/>
    <property type="match status" value="1"/>
</dbReference>
<dbReference type="InterPro" id="IPR012677">
    <property type="entry name" value="Nucleotide-bd_a/b_plait_sf"/>
</dbReference>
<evidence type="ECO:0000256" key="1">
    <source>
        <dbReference type="PROSITE-ProRule" id="PRU00176"/>
    </source>
</evidence>
<feature type="compositionally biased region" description="Basic and acidic residues" evidence="2">
    <location>
        <begin position="63"/>
        <end position="131"/>
    </location>
</feature>
<dbReference type="AlphaFoldDB" id="A0A4Y9ZK75"/>
<dbReference type="InterPro" id="IPR035979">
    <property type="entry name" value="RBD_domain_sf"/>
</dbReference>
<dbReference type="Gene3D" id="3.30.70.330">
    <property type="match status" value="1"/>
</dbReference>
<dbReference type="InterPro" id="IPR000504">
    <property type="entry name" value="RRM_dom"/>
</dbReference>
<dbReference type="GO" id="GO:0003723">
    <property type="term" value="F:RNA binding"/>
    <property type="evidence" value="ECO:0007669"/>
    <property type="project" value="UniProtKB-UniRule"/>
</dbReference>
<evidence type="ECO:0000256" key="2">
    <source>
        <dbReference type="SAM" id="MobiDB-lite"/>
    </source>
</evidence>
<dbReference type="Proteomes" id="UP000298061">
    <property type="component" value="Unassembled WGS sequence"/>
</dbReference>
<dbReference type="SUPFAM" id="SSF54928">
    <property type="entry name" value="RNA-binding domain, RBD"/>
    <property type="match status" value="1"/>
</dbReference>
<proteinExistence type="predicted"/>
<feature type="region of interest" description="Disordered" evidence="2">
    <location>
        <begin position="41"/>
        <end position="131"/>
    </location>
</feature>
<protein>
    <recommendedName>
        <fullName evidence="3">RRM domain-containing protein</fullName>
    </recommendedName>
</protein>
<dbReference type="OrthoDB" id="6159137at2759"/>
<gene>
    <name evidence="4" type="ORF">EWM64_g9422</name>
</gene>
<comment type="caution">
    <text evidence="4">The sequence shown here is derived from an EMBL/GenBank/DDBJ whole genome shotgun (WGS) entry which is preliminary data.</text>
</comment>
<organism evidence="4 5">
    <name type="scientific">Hericium alpestre</name>
    <dbReference type="NCBI Taxonomy" id="135208"/>
    <lineage>
        <taxon>Eukaryota</taxon>
        <taxon>Fungi</taxon>
        <taxon>Dikarya</taxon>
        <taxon>Basidiomycota</taxon>
        <taxon>Agaricomycotina</taxon>
        <taxon>Agaricomycetes</taxon>
        <taxon>Russulales</taxon>
        <taxon>Hericiaceae</taxon>
        <taxon>Hericium</taxon>
    </lineage>
</organism>